<dbReference type="EMBL" id="JALGBI010000001">
    <property type="protein sequence ID" value="MCJ0763473.1"/>
    <property type="molecule type" value="Genomic_DNA"/>
</dbReference>
<accession>A0A9X2AM91</accession>
<sequence length="511" mass="55467">MQRFTCCLLAGLLGGLPCLPAGAQAQPAGPWPTQQWESSAPEEQGMDSRALAALVDFGAANEMDSLVVTRHGKLVAEAYYAPFRAGLRHRINSATKGVVAALTGIAIEQGRLKGTDQPVMELFADRAIANLDERKKAMTVQHLLDMTSGLDWTEPLSDAPPRSLIELERSANWVQYVLDRPMAQAPGTGFNYNSGGPHLLTAILARQTGMDVQDFAARHLFKPLGISDIRWRHDPQGIATGGLGLYLQTRDMAKLGYLYLRGGEWEGAQVVPRRWVERVYQARVPMNLSAAADWRYGDLWWTFPLRKAYMAVGYNRQIILVMPQLGLVAAMTGRKNYPFGALFDLMAQAAKSDQPLPPNPEAAALLARRIADVADEKPSAAAAAPALAERISGKTYRLAPNELGIKELTLHLSGQPSYDIVSYAARGSSETKTTTRPLGMDGRFSRLDPAAGDLVVSKASWTGPDTLSVTERWLEEAGTGNYVLQFTGSKVAIRYTDGLGRGGSLTGEASN</sequence>
<dbReference type="InterPro" id="IPR050789">
    <property type="entry name" value="Diverse_Enzym_Activities"/>
</dbReference>
<protein>
    <submittedName>
        <fullName evidence="3">Beta-lactamase family protein</fullName>
    </submittedName>
</protein>
<evidence type="ECO:0000313" key="4">
    <source>
        <dbReference type="Proteomes" id="UP001139447"/>
    </source>
</evidence>
<dbReference type="Gene3D" id="3.40.710.10">
    <property type="entry name" value="DD-peptidase/beta-lactamase superfamily"/>
    <property type="match status" value="1"/>
</dbReference>
<dbReference type="InterPro" id="IPR012338">
    <property type="entry name" value="Beta-lactam/transpept-like"/>
</dbReference>
<evidence type="ECO:0000259" key="2">
    <source>
        <dbReference type="Pfam" id="PF00144"/>
    </source>
</evidence>
<dbReference type="PANTHER" id="PTHR43283:SF7">
    <property type="entry name" value="BETA-LACTAMASE-RELATED DOMAIN-CONTAINING PROTEIN"/>
    <property type="match status" value="1"/>
</dbReference>
<feature type="chain" id="PRO_5040858559" evidence="1">
    <location>
        <begin position="24"/>
        <end position="511"/>
    </location>
</feature>
<reference evidence="3" key="1">
    <citation type="submission" date="2022-03" db="EMBL/GenBank/DDBJ databases">
        <authorList>
            <person name="Woo C.Y."/>
        </authorList>
    </citation>
    <scope>NUCLEOTIDE SEQUENCE</scope>
    <source>
        <strain evidence="3">CYS-02</strain>
    </source>
</reference>
<evidence type="ECO:0000256" key="1">
    <source>
        <dbReference type="SAM" id="SignalP"/>
    </source>
</evidence>
<feature type="signal peptide" evidence="1">
    <location>
        <begin position="1"/>
        <end position="23"/>
    </location>
</feature>
<proteinExistence type="predicted"/>
<name>A0A9X2AM91_9BURK</name>
<dbReference type="Proteomes" id="UP001139447">
    <property type="component" value="Unassembled WGS sequence"/>
</dbReference>
<dbReference type="SUPFAM" id="SSF56601">
    <property type="entry name" value="beta-lactamase/transpeptidase-like"/>
    <property type="match status" value="1"/>
</dbReference>
<comment type="caution">
    <text evidence="3">The sequence shown here is derived from an EMBL/GenBank/DDBJ whole genome shotgun (WGS) entry which is preliminary data.</text>
</comment>
<dbReference type="InterPro" id="IPR001466">
    <property type="entry name" value="Beta-lactam-related"/>
</dbReference>
<feature type="domain" description="Beta-lactamase-related" evidence="2">
    <location>
        <begin position="65"/>
        <end position="340"/>
    </location>
</feature>
<dbReference type="RefSeq" id="WP_243306063.1">
    <property type="nucleotide sequence ID" value="NZ_JALGBI010000001.1"/>
</dbReference>
<dbReference type="AlphaFoldDB" id="A0A9X2AM91"/>
<dbReference type="Pfam" id="PF00144">
    <property type="entry name" value="Beta-lactamase"/>
    <property type="match status" value="1"/>
</dbReference>
<gene>
    <name evidence="3" type="ORF">MMF98_09650</name>
</gene>
<organism evidence="3 4">
    <name type="scientific">Variovorax terrae</name>
    <dbReference type="NCBI Taxonomy" id="2923278"/>
    <lineage>
        <taxon>Bacteria</taxon>
        <taxon>Pseudomonadati</taxon>
        <taxon>Pseudomonadota</taxon>
        <taxon>Betaproteobacteria</taxon>
        <taxon>Burkholderiales</taxon>
        <taxon>Comamonadaceae</taxon>
        <taxon>Variovorax</taxon>
    </lineage>
</organism>
<dbReference type="PANTHER" id="PTHR43283">
    <property type="entry name" value="BETA-LACTAMASE-RELATED"/>
    <property type="match status" value="1"/>
</dbReference>
<keyword evidence="1" id="KW-0732">Signal</keyword>
<keyword evidence="4" id="KW-1185">Reference proteome</keyword>
<evidence type="ECO:0000313" key="3">
    <source>
        <dbReference type="EMBL" id="MCJ0763473.1"/>
    </source>
</evidence>